<evidence type="ECO:0000256" key="1">
    <source>
        <dbReference type="SAM" id="SignalP"/>
    </source>
</evidence>
<dbReference type="Pfam" id="PF13204">
    <property type="entry name" value="Apiosidase"/>
    <property type="match status" value="1"/>
</dbReference>
<name>A0A4R5DVQ9_9BACT</name>
<dbReference type="RefSeq" id="WP_131956562.1">
    <property type="nucleotide sequence ID" value="NZ_SMFL01000001.1"/>
</dbReference>
<organism evidence="4 5">
    <name type="scientific">Dyadobacter psychrotolerans</name>
    <dbReference type="NCBI Taxonomy" id="2541721"/>
    <lineage>
        <taxon>Bacteria</taxon>
        <taxon>Pseudomonadati</taxon>
        <taxon>Bacteroidota</taxon>
        <taxon>Cytophagia</taxon>
        <taxon>Cytophagales</taxon>
        <taxon>Spirosomataceae</taxon>
        <taxon>Dyadobacter</taxon>
    </lineage>
</organism>
<feature type="chain" id="PRO_5020364817" evidence="1">
    <location>
        <begin position="26"/>
        <end position="542"/>
    </location>
</feature>
<evidence type="ECO:0000313" key="4">
    <source>
        <dbReference type="EMBL" id="TDE18549.1"/>
    </source>
</evidence>
<feature type="domain" description="Apiosidase-like catalytic" evidence="2">
    <location>
        <begin position="132"/>
        <end position="451"/>
    </location>
</feature>
<reference evidence="4 5" key="1">
    <citation type="submission" date="2019-03" db="EMBL/GenBank/DDBJ databases">
        <title>Dyadobacter AR-3-6 sp. nov., isolated from arctic soil.</title>
        <authorList>
            <person name="Chaudhary D.K."/>
        </authorList>
    </citation>
    <scope>NUCLEOTIDE SEQUENCE [LARGE SCALE GENOMIC DNA]</scope>
    <source>
        <strain evidence="4 5">AR-3-6</strain>
    </source>
</reference>
<dbReference type="EMBL" id="SMFL01000001">
    <property type="protein sequence ID" value="TDE18549.1"/>
    <property type="molecule type" value="Genomic_DNA"/>
</dbReference>
<protein>
    <submittedName>
        <fullName evidence="4">DUF4038 domain-containing protein</fullName>
    </submittedName>
</protein>
<feature type="signal peptide" evidence="1">
    <location>
        <begin position="1"/>
        <end position="25"/>
    </location>
</feature>
<dbReference type="AlphaFoldDB" id="A0A4R5DVQ9"/>
<dbReference type="InterPro" id="IPR025277">
    <property type="entry name" value="Apiosidase-like_cat_dom"/>
</dbReference>
<accession>A0A4R5DVQ9</accession>
<dbReference type="PANTHER" id="PTHR37836:SF2">
    <property type="entry name" value="DUF4038 DOMAIN-CONTAINING PROTEIN"/>
    <property type="match status" value="1"/>
</dbReference>
<evidence type="ECO:0000313" key="5">
    <source>
        <dbReference type="Proteomes" id="UP000294850"/>
    </source>
</evidence>
<keyword evidence="1" id="KW-0732">Signal</keyword>
<dbReference type="InterPro" id="IPR032260">
    <property type="entry name" value="DUF5060"/>
</dbReference>
<sequence length="542" mass="61305">MKYKQILLRLSGAFFLLGIITSASGQTPIWTKFEKQFQSAKTYENPVYNLQRFHVRFESPSGRVKIINGFWDGDKTWKVRFSPDETGSWVYQSFCSDTLNTGLHHIEGTFECSEPNSTLAIYSKGHIVHPKGSYYLSHADGTPFFYTACTAWNGTLKSTAEEWSMYLDDRVKNHYNVIQFAATQWRGGDKNSEGQVAFEGSGRIKINPSYFKHLDKKIDEINKRGLVAAPVLLWALPVSTGRELSPGYYLPDQEAALLANYMVARYGANHVIWILGGDGKYTDENEQRWKNIGRSVFGGEHPGVVSLHSQGKSWIGKEYANEEWLDIIGYQTGHDNGANTANWITKGPVATDWMKLPPKVFINMEPCYEDISPAIKDKQVRNASYWSLFSTPVAGIAYGANGIWPWIRPGEEILNHRKPAFLRPWFESIKLPGSIQIGLLSDFIEKYNWWNLKPAPELNLSQVTRPEEFVSIVRSDGHRLVMAYVPVKTVLRLANSGGIKYSGSWFDPSNGESRIANVLYKKGTIEITSPSETDFILILQKN</sequence>
<dbReference type="Proteomes" id="UP000294850">
    <property type="component" value="Unassembled WGS sequence"/>
</dbReference>
<dbReference type="OrthoDB" id="59486at2"/>
<proteinExistence type="predicted"/>
<dbReference type="Gene3D" id="3.20.20.80">
    <property type="entry name" value="Glycosidases"/>
    <property type="match status" value="1"/>
</dbReference>
<evidence type="ECO:0000259" key="3">
    <source>
        <dbReference type="Pfam" id="PF16586"/>
    </source>
</evidence>
<evidence type="ECO:0000259" key="2">
    <source>
        <dbReference type="Pfam" id="PF13204"/>
    </source>
</evidence>
<dbReference type="Gene3D" id="2.60.40.10">
    <property type="entry name" value="Immunoglobulins"/>
    <property type="match status" value="1"/>
</dbReference>
<comment type="caution">
    <text evidence="4">The sequence shown here is derived from an EMBL/GenBank/DDBJ whole genome shotgun (WGS) entry which is preliminary data.</text>
</comment>
<dbReference type="InterPro" id="IPR013783">
    <property type="entry name" value="Ig-like_fold"/>
</dbReference>
<keyword evidence="5" id="KW-1185">Reference proteome</keyword>
<dbReference type="PANTHER" id="PTHR37836">
    <property type="entry name" value="LMO1036 PROTEIN"/>
    <property type="match status" value="1"/>
</dbReference>
<gene>
    <name evidence="4" type="ORF">E0F88_03150</name>
</gene>
<feature type="domain" description="DUF5060" evidence="3">
    <location>
        <begin position="28"/>
        <end position="93"/>
    </location>
</feature>
<dbReference type="Pfam" id="PF16586">
    <property type="entry name" value="DUF5060"/>
    <property type="match status" value="1"/>
</dbReference>